<dbReference type="GO" id="GO:0034511">
    <property type="term" value="F:U3 snoRNA binding"/>
    <property type="evidence" value="ECO:0007669"/>
    <property type="project" value="TreeGrafter"/>
</dbReference>
<dbReference type="GO" id="GO:0000462">
    <property type="term" value="P:maturation of SSU-rRNA from tricistronic rRNA transcript (SSU-rRNA, 5.8S rRNA, LSU-rRNA)"/>
    <property type="evidence" value="ECO:0007669"/>
    <property type="project" value="TreeGrafter"/>
</dbReference>
<dbReference type="GO" id="GO:0005730">
    <property type="term" value="C:nucleolus"/>
    <property type="evidence" value="ECO:0007669"/>
    <property type="project" value="UniProtKB-SubCell"/>
</dbReference>
<dbReference type="GO" id="GO:0005525">
    <property type="term" value="F:GTP binding"/>
    <property type="evidence" value="ECO:0007669"/>
    <property type="project" value="TreeGrafter"/>
</dbReference>
<dbReference type="Proteomes" id="UP000077671">
    <property type="component" value="Unassembled WGS sequence"/>
</dbReference>
<evidence type="ECO:0000256" key="5">
    <source>
        <dbReference type="SAM" id="MobiDB-lite"/>
    </source>
</evidence>
<feature type="region of interest" description="Disordered" evidence="5">
    <location>
        <begin position="1"/>
        <end position="83"/>
    </location>
</feature>
<feature type="compositionally biased region" description="Acidic residues" evidence="5">
    <location>
        <begin position="546"/>
        <end position="570"/>
    </location>
</feature>
<dbReference type="EMBL" id="LWDD02000483">
    <property type="protein sequence ID" value="KAE8260170.1"/>
    <property type="molecule type" value="Genomic_DNA"/>
</dbReference>
<dbReference type="PANTHER" id="PTHR12858:SF1">
    <property type="entry name" value="PRE-RRNA-PROCESSING PROTEIN TSR1 HOMOLOG"/>
    <property type="match status" value="1"/>
</dbReference>
<feature type="compositionally biased region" description="Low complexity" evidence="5">
    <location>
        <begin position="494"/>
        <end position="503"/>
    </location>
</feature>
<accession>A0A177V6W5</accession>
<protein>
    <submittedName>
        <fullName evidence="6">Uncharacterized protein</fullName>
    </submittedName>
</protein>
<evidence type="ECO:0000313" key="6">
    <source>
        <dbReference type="EMBL" id="KAE8260170.1"/>
    </source>
</evidence>
<reference evidence="6" key="1">
    <citation type="submission" date="2016-04" db="EMBL/GenBank/DDBJ databases">
        <authorList>
            <person name="Nguyen H.D."/>
            <person name="Kesanakurti P."/>
            <person name="Cullis J."/>
            <person name="Levesque C.A."/>
            <person name="Hambleton S."/>
        </authorList>
    </citation>
    <scope>NUCLEOTIDE SEQUENCE</scope>
    <source>
        <strain evidence="6">DAOMC 238032</strain>
    </source>
</reference>
<feature type="compositionally biased region" description="Low complexity" evidence="5">
    <location>
        <begin position="61"/>
        <end position="77"/>
    </location>
</feature>
<evidence type="ECO:0000256" key="2">
    <source>
        <dbReference type="ARBA" id="ARBA00022517"/>
    </source>
</evidence>
<dbReference type="InterPro" id="IPR007034">
    <property type="entry name" value="BMS1_TSR1_C"/>
</dbReference>
<dbReference type="InterPro" id="IPR030387">
    <property type="entry name" value="G_Bms1/Tsr1_dom"/>
</dbReference>
<reference evidence="6" key="2">
    <citation type="journal article" date="2019" name="IMA Fungus">
        <title>Genome sequencing and comparison of five Tilletia species to identify candidate genes for the detection of regulated species infecting wheat.</title>
        <authorList>
            <person name="Nguyen H.D.T."/>
            <person name="Sultana T."/>
            <person name="Kesanakurti P."/>
            <person name="Hambleton S."/>
        </authorList>
    </citation>
    <scope>NUCLEOTIDE SEQUENCE</scope>
    <source>
        <strain evidence="6">DAOMC 238032</strain>
    </source>
</reference>
<evidence type="ECO:0000256" key="4">
    <source>
        <dbReference type="ARBA" id="ARBA00038288"/>
    </source>
</evidence>
<dbReference type="Pfam" id="PF04950">
    <property type="entry name" value="RIBIOP_C"/>
    <property type="match status" value="1"/>
</dbReference>
<feature type="compositionally biased region" description="Polar residues" evidence="5">
    <location>
        <begin position="416"/>
        <end position="426"/>
    </location>
</feature>
<dbReference type="SMART" id="SM01362">
    <property type="entry name" value="DUF663"/>
    <property type="match status" value="1"/>
</dbReference>
<dbReference type="PANTHER" id="PTHR12858">
    <property type="entry name" value="RIBOSOME BIOGENESIS PROTEIN"/>
    <property type="match status" value="1"/>
</dbReference>
<keyword evidence="2" id="KW-0690">Ribosome biogenesis</keyword>
<evidence type="ECO:0000256" key="3">
    <source>
        <dbReference type="ARBA" id="ARBA00023242"/>
    </source>
</evidence>
<dbReference type="InterPro" id="IPR012948">
    <property type="entry name" value="AARP2CN"/>
</dbReference>
<feature type="region of interest" description="Disordered" evidence="5">
    <location>
        <begin position="104"/>
        <end position="125"/>
    </location>
</feature>
<comment type="similarity">
    <text evidence="4">Belongs to the TRAFAC class translation factor GTPase superfamily. Bms1-like GTPase family. TSR1 subfamily.</text>
</comment>
<gene>
    <name evidence="6" type="ORF">A4X03_0g3886</name>
</gene>
<name>A0A177V6W5_9BASI</name>
<comment type="subcellular location">
    <subcellularLocation>
        <location evidence="1">Nucleus</location>
        <location evidence="1">Nucleolus</location>
    </subcellularLocation>
</comment>
<dbReference type="GO" id="GO:0030688">
    <property type="term" value="C:preribosome, small subunit precursor"/>
    <property type="evidence" value="ECO:0007669"/>
    <property type="project" value="TreeGrafter"/>
</dbReference>
<dbReference type="InterPro" id="IPR039761">
    <property type="entry name" value="Bms1/Tsr1"/>
</dbReference>
<keyword evidence="3" id="KW-0539">Nucleus</keyword>
<feature type="region of interest" description="Disordered" evidence="5">
    <location>
        <begin position="494"/>
        <end position="607"/>
    </location>
</feature>
<comment type="caution">
    <text evidence="6">The sequence shown here is derived from an EMBL/GenBank/DDBJ whole genome shotgun (WGS) entry which is preliminary data.</text>
</comment>
<dbReference type="GO" id="GO:0003924">
    <property type="term" value="F:GTPase activity"/>
    <property type="evidence" value="ECO:0007669"/>
    <property type="project" value="TreeGrafter"/>
</dbReference>
<sequence>MARSQTGASSGGHHHRSALKQSNKKFKSKHASKNTLRTAAKGRTPSQAVRIAQHKANPFTAAPGAAAGGLPSSAASSVGGGSRFIRRNQAKQIQASKRAALVQSTRIFEPKPPSTGGIGLGKGLSSSASSAAGAPRIVAVVDLAGPSEPGLKSSSDAWEAVRKLQEEGEAGGIHPVPGRSVDEARSAGLSFVELEALRFRQTLQFLPLPHGALYPTLDACKCADFVIFVLSAATSIEPGSWGELALRVLQAQGLPNVLVAVPSLLPESDGADAHKKAGPALRAANDVRKSLLSFARYFSPDVEKIHALDDQAERGALLRTLASSTPKRVAWRDFRSWVINESAEWVPNADAGADASAEKGTLKLSGWVRGAPLSANRLVHLPDFGDFAVDKITLAPSTAPRKSKARPALIKAVNSRPASRATNAATEGTEGGDIEMDVNDAASSVGAGPGAEGDILEERDSEFADELLSQNEADEMDQEQTWPTEAEIASAPAAAGTAGALGAQDHIPPAAAGTTPLSISRGGADGKPLEGPARMGKKYQAAWIVESDEEDDGSDEDEGDEDEDEDEDITDQPGTNGMTVPAGATVDDDDGFEDEDGAEDEEDDDADFDAAALEAYKAERKQRYEDEAQDATFPDEVDTPLTISARTRFARYRGLENFRTSHWDPYEELPIDYAKIFQFDNFVRTRKRVEEGALAEGVVPGTRVCVWIRDVPVGAAVRAKAVGVDAAKANAKGTGSEDEGRAQLPERDDVPFVLFGLLRHEHKKSVLNFTVTRNTEYDGVVRSKDPLLLCLGPRRYRVNPIFSQHTLGTSSSSAKVGNNVHKFERFLHPHNSGPGAISVGTVFAPITFGGASVPVLLMRERCEEGVRGHNDSGIGARQLPALVGSGNLIEADPTRINAKRILLTGHAFKIHKRTATIRFMFFNADDVAYFKPITLHTKYGRTGHIKESIGTHGLYKAHFDGPMTQMDTVCLSLYKRIYPKWSELYRDSRDEMPLVTEAMEAEDGAGAEEMEE</sequence>
<dbReference type="Pfam" id="PF08142">
    <property type="entry name" value="AARP2CN"/>
    <property type="match status" value="1"/>
</dbReference>
<evidence type="ECO:0000256" key="1">
    <source>
        <dbReference type="ARBA" id="ARBA00004604"/>
    </source>
</evidence>
<dbReference type="AlphaFoldDB" id="A0A177V6W5"/>
<evidence type="ECO:0000313" key="7">
    <source>
        <dbReference type="Proteomes" id="UP000077671"/>
    </source>
</evidence>
<feature type="compositionally biased region" description="Acidic residues" evidence="5">
    <location>
        <begin position="586"/>
        <end position="607"/>
    </location>
</feature>
<dbReference type="Pfam" id="PF22298">
    <property type="entry name" value="Tsr1_G-like"/>
    <property type="match status" value="1"/>
</dbReference>
<organism evidence="6 7">
    <name type="scientific">Tilletia caries</name>
    <name type="common">wheat bunt fungus</name>
    <dbReference type="NCBI Taxonomy" id="13290"/>
    <lineage>
        <taxon>Eukaryota</taxon>
        <taxon>Fungi</taxon>
        <taxon>Dikarya</taxon>
        <taxon>Basidiomycota</taxon>
        <taxon>Ustilaginomycotina</taxon>
        <taxon>Exobasidiomycetes</taxon>
        <taxon>Tilletiales</taxon>
        <taxon>Tilletiaceae</taxon>
        <taxon>Tilletia</taxon>
    </lineage>
</organism>
<dbReference type="GO" id="GO:0000479">
    <property type="term" value="P:endonucleolytic cleavage of tricistronic rRNA transcript (SSU-rRNA, 5.8S rRNA, LSU-rRNA)"/>
    <property type="evidence" value="ECO:0007669"/>
    <property type="project" value="TreeGrafter"/>
</dbReference>
<proteinExistence type="inferred from homology"/>
<feature type="region of interest" description="Disordered" evidence="5">
    <location>
        <begin position="398"/>
        <end position="453"/>
    </location>
</feature>
<dbReference type="PROSITE" id="PS51714">
    <property type="entry name" value="G_BMS1"/>
    <property type="match status" value="1"/>
</dbReference>
<feature type="compositionally biased region" description="Basic residues" evidence="5">
    <location>
        <begin position="12"/>
        <end position="32"/>
    </location>
</feature>
<dbReference type="SMART" id="SM00785">
    <property type="entry name" value="AARP2CN"/>
    <property type="match status" value="1"/>
</dbReference>